<comment type="caution">
    <text evidence="2">The sequence shown here is derived from an EMBL/GenBank/DDBJ whole genome shotgun (WGS) entry which is preliminary data.</text>
</comment>
<evidence type="ECO:0000256" key="1">
    <source>
        <dbReference type="SAM" id="MobiDB-lite"/>
    </source>
</evidence>
<evidence type="ECO:0000313" key="2">
    <source>
        <dbReference type="EMBL" id="KAL2869918.1"/>
    </source>
</evidence>
<dbReference type="RefSeq" id="XP_070888897.1">
    <property type="nucleotide sequence ID" value="XM_071026957.1"/>
</dbReference>
<reference evidence="2 3" key="1">
    <citation type="submission" date="2024-07" db="EMBL/GenBank/DDBJ databases">
        <title>Section-level genome sequencing and comparative genomics of Aspergillus sections Usti and Cavernicolus.</title>
        <authorList>
            <consortium name="Lawrence Berkeley National Laboratory"/>
            <person name="Nybo J.L."/>
            <person name="Vesth T.C."/>
            <person name="Theobald S."/>
            <person name="Frisvad J.C."/>
            <person name="Larsen T.O."/>
            <person name="Kjaerboelling I."/>
            <person name="Rothschild-Mancinelli K."/>
            <person name="Lyhne E.K."/>
            <person name="Kogle M.E."/>
            <person name="Barry K."/>
            <person name="Clum A."/>
            <person name="Na H."/>
            <person name="Ledsgaard L."/>
            <person name="Lin J."/>
            <person name="Lipzen A."/>
            <person name="Kuo A."/>
            <person name="Riley R."/>
            <person name="Mondo S."/>
            <person name="Labutti K."/>
            <person name="Haridas S."/>
            <person name="Pangalinan J."/>
            <person name="Salamov A.A."/>
            <person name="Simmons B.A."/>
            <person name="Magnuson J.K."/>
            <person name="Chen J."/>
            <person name="Drula E."/>
            <person name="Henrissat B."/>
            <person name="Wiebenga A."/>
            <person name="Lubbers R.J."/>
            <person name="Gomes A.C."/>
            <person name="Macurrencykelacurrency M.R."/>
            <person name="Stajich J."/>
            <person name="Grigoriev I.V."/>
            <person name="Mortensen U.H."/>
            <person name="De Vries R.P."/>
            <person name="Baker S.E."/>
            <person name="Andersen M.R."/>
        </authorList>
    </citation>
    <scope>NUCLEOTIDE SEQUENCE [LARGE SCALE GENOMIC DNA]</scope>
    <source>
        <strain evidence="2 3">CBS 449.75</strain>
    </source>
</reference>
<keyword evidence="3" id="KW-1185">Reference proteome</keyword>
<feature type="region of interest" description="Disordered" evidence="1">
    <location>
        <begin position="271"/>
        <end position="302"/>
    </location>
</feature>
<sequence>MPLIRPLHPLFRSFLRINPPSRSLSHSSNLRYVKVKRPWSRRLLTNCLIYGAAIYAWSVLVLVPSGNEANSPRTLLNEPTFDVSRTDKTKHTKHEKPRVANSDAIFIPLGWPQLREGELYAESDPEWKAFVEISKDREKIKTLKDELASMVLTSASRSRALSRTLGPPFTVSQSWLIPIFPTRAPSAYHRSGLEITEAGVSWCSRPMSNRGTDTLHRSIRPLVVALAVKDAYLVLWRGFMDRFNGNYSDNERALRLVDSSTKTLLPSDSKALGNLEETPQSEPHSFPSTSYRGSTCQSNGNSRPHPSIILSILQRLPLPKFGPGSDLYAASLAFKKRLNERQARGSYVRHRDTFTVSGPVGLKGSMGSCRVEVKGEYDPKTSRWVSVSMRLKDGAIFRRNPLGGK</sequence>
<accession>A0ABR4LZE3</accession>
<dbReference type="EMBL" id="JBFXLQ010000007">
    <property type="protein sequence ID" value="KAL2869918.1"/>
    <property type="molecule type" value="Genomic_DNA"/>
</dbReference>
<organism evidence="2 3">
    <name type="scientific">Aspergillus lucknowensis</name>
    <dbReference type="NCBI Taxonomy" id="176173"/>
    <lineage>
        <taxon>Eukaryota</taxon>
        <taxon>Fungi</taxon>
        <taxon>Dikarya</taxon>
        <taxon>Ascomycota</taxon>
        <taxon>Pezizomycotina</taxon>
        <taxon>Eurotiomycetes</taxon>
        <taxon>Eurotiomycetidae</taxon>
        <taxon>Eurotiales</taxon>
        <taxon>Aspergillaceae</taxon>
        <taxon>Aspergillus</taxon>
        <taxon>Aspergillus subgen. Nidulantes</taxon>
    </lineage>
</organism>
<proteinExistence type="predicted"/>
<feature type="compositionally biased region" description="Polar residues" evidence="1">
    <location>
        <begin position="277"/>
        <end position="302"/>
    </location>
</feature>
<protein>
    <submittedName>
        <fullName evidence="2">Uncharacterized protein</fullName>
    </submittedName>
</protein>
<evidence type="ECO:0000313" key="3">
    <source>
        <dbReference type="Proteomes" id="UP001610432"/>
    </source>
</evidence>
<gene>
    <name evidence="2" type="ORF">BJX67DRAFT_299653</name>
</gene>
<name>A0ABR4LZE3_9EURO</name>
<dbReference type="GeneID" id="98142029"/>
<dbReference type="Proteomes" id="UP001610432">
    <property type="component" value="Unassembled WGS sequence"/>
</dbReference>